<dbReference type="InterPro" id="IPR019758">
    <property type="entry name" value="Pept_S26A_signal_pept_1_CS"/>
</dbReference>
<name>A0A2M6WBZ7_9BACT</name>
<dbReference type="NCBIfam" id="TIGR02227">
    <property type="entry name" value="sigpep_I_bact"/>
    <property type="match status" value="1"/>
</dbReference>
<dbReference type="Gene3D" id="2.10.109.10">
    <property type="entry name" value="Umud Fragment, subunit A"/>
    <property type="match status" value="1"/>
</dbReference>
<evidence type="ECO:0000313" key="8">
    <source>
        <dbReference type="EMBL" id="PIT90284.1"/>
    </source>
</evidence>
<feature type="transmembrane region" description="Helical" evidence="6">
    <location>
        <begin position="41"/>
        <end position="60"/>
    </location>
</feature>
<evidence type="ECO:0000256" key="1">
    <source>
        <dbReference type="ARBA" id="ARBA00000677"/>
    </source>
</evidence>
<dbReference type="EC" id="3.4.21.89" evidence="3 6"/>
<feature type="domain" description="Peptidase S26" evidence="7">
    <location>
        <begin position="39"/>
        <end position="197"/>
    </location>
</feature>
<dbReference type="CDD" id="cd06530">
    <property type="entry name" value="S26_SPase_I"/>
    <property type="match status" value="1"/>
</dbReference>
<evidence type="ECO:0000256" key="6">
    <source>
        <dbReference type="RuleBase" id="RU362042"/>
    </source>
</evidence>
<keyword evidence="6" id="KW-0645">Protease</keyword>
<feature type="active site" evidence="5">
    <location>
        <position position="112"/>
    </location>
</feature>
<dbReference type="PRINTS" id="PR00727">
    <property type="entry name" value="LEADERPTASE"/>
</dbReference>
<dbReference type="PROSITE" id="PS00761">
    <property type="entry name" value="SPASE_I_3"/>
    <property type="match status" value="1"/>
</dbReference>
<feature type="active site" evidence="5">
    <location>
        <position position="69"/>
    </location>
</feature>
<reference evidence="9" key="1">
    <citation type="submission" date="2017-09" db="EMBL/GenBank/DDBJ databases">
        <title>Depth-based differentiation of microbial function through sediment-hosted aquifers and enrichment of novel symbionts in the deep terrestrial subsurface.</title>
        <authorList>
            <person name="Probst A.J."/>
            <person name="Ladd B."/>
            <person name="Jarett J.K."/>
            <person name="Geller-Mcgrath D.E."/>
            <person name="Sieber C.M.K."/>
            <person name="Emerson J.B."/>
            <person name="Anantharaman K."/>
            <person name="Thomas B.C."/>
            <person name="Malmstrom R."/>
            <person name="Stieglmeier M."/>
            <person name="Klingl A."/>
            <person name="Woyke T."/>
            <person name="Ryan C.M."/>
            <person name="Banfield J.F."/>
        </authorList>
    </citation>
    <scope>NUCLEOTIDE SEQUENCE [LARGE SCALE GENOMIC DNA]</scope>
</reference>
<evidence type="ECO:0000256" key="4">
    <source>
        <dbReference type="ARBA" id="ARBA00022801"/>
    </source>
</evidence>
<dbReference type="InterPro" id="IPR019533">
    <property type="entry name" value="Peptidase_S26"/>
</dbReference>
<accession>A0A2M6WBZ7</accession>
<comment type="catalytic activity">
    <reaction evidence="1 6">
        <text>Cleavage of hydrophobic, N-terminal signal or leader sequences from secreted and periplasmic proteins.</text>
        <dbReference type="EC" id="3.4.21.89"/>
    </reaction>
</comment>
<dbReference type="GO" id="GO:0004252">
    <property type="term" value="F:serine-type endopeptidase activity"/>
    <property type="evidence" value="ECO:0007669"/>
    <property type="project" value="InterPro"/>
</dbReference>
<dbReference type="Proteomes" id="UP000230543">
    <property type="component" value="Unassembled WGS sequence"/>
</dbReference>
<comment type="subcellular location">
    <subcellularLocation>
        <location evidence="6">Membrane</location>
        <topology evidence="6">Single-pass type II membrane protein</topology>
    </subcellularLocation>
</comment>
<gene>
    <name evidence="8" type="primary">lepB</name>
    <name evidence="8" type="ORF">COU22_03040</name>
</gene>
<dbReference type="GO" id="GO:0009003">
    <property type="term" value="F:signal peptidase activity"/>
    <property type="evidence" value="ECO:0007669"/>
    <property type="project" value="UniProtKB-EC"/>
</dbReference>
<organism evidence="8 9">
    <name type="scientific">Candidatus Komeilibacteria bacterium CG10_big_fil_rev_8_21_14_0_10_41_13</name>
    <dbReference type="NCBI Taxonomy" id="1974476"/>
    <lineage>
        <taxon>Bacteria</taxon>
        <taxon>Candidatus Komeiliibacteriota</taxon>
    </lineage>
</organism>
<evidence type="ECO:0000259" key="7">
    <source>
        <dbReference type="Pfam" id="PF10502"/>
    </source>
</evidence>
<protein>
    <recommendedName>
        <fullName evidence="3 6">Signal peptidase I</fullName>
        <ecNumber evidence="3 6">3.4.21.89</ecNumber>
    </recommendedName>
</protein>
<evidence type="ECO:0000313" key="9">
    <source>
        <dbReference type="Proteomes" id="UP000230543"/>
    </source>
</evidence>
<dbReference type="PANTHER" id="PTHR43390">
    <property type="entry name" value="SIGNAL PEPTIDASE I"/>
    <property type="match status" value="1"/>
</dbReference>
<dbReference type="SUPFAM" id="SSF51306">
    <property type="entry name" value="LexA/Signal peptidase"/>
    <property type="match status" value="1"/>
</dbReference>
<evidence type="ECO:0000256" key="2">
    <source>
        <dbReference type="ARBA" id="ARBA00009370"/>
    </source>
</evidence>
<keyword evidence="6" id="KW-1133">Transmembrane helix</keyword>
<proteinExistence type="inferred from homology"/>
<keyword evidence="6" id="KW-0472">Membrane</keyword>
<evidence type="ECO:0000256" key="5">
    <source>
        <dbReference type="PIRSR" id="PIRSR600223-1"/>
    </source>
</evidence>
<keyword evidence="4 6" id="KW-0378">Hydrolase</keyword>
<dbReference type="Pfam" id="PF10502">
    <property type="entry name" value="Peptidase_S26"/>
    <property type="match status" value="1"/>
</dbReference>
<dbReference type="EMBL" id="PFBO01000111">
    <property type="protein sequence ID" value="PIT90284.1"/>
    <property type="molecule type" value="Genomic_DNA"/>
</dbReference>
<dbReference type="GO" id="GO:0016020">
    <property type="term" value="C:membrane"/>
    <property type="evidence" value="ECO:0007669"/>
    <property type="project" value="UniProtKB-SubCell"/>
</dbReference>
<sequence>MEPLDLREKNSSEEEVILSETQKIPGEPSGFDKFKESFWEVFKIVFISLIIIVPIRLYVVQPFIVEGDSMVPNFHDGEYLIVDEISYRFNQPHRGDVIIFHPPQSPKNYYIKRIIGLPEETIEFKDGSIYVYNKQWPQGQLLDESGYLTQSQIREDDSITLKENEYYVIGDNRDNSLDSRRFGPIRDINIKGRAFIRAYPFSSFTTFKAQGYNLSS</sequence>
<dbReference type="InterPro" id="IPR036286">
    <property type="entry name" value="LexA/Signal_pep-like_sf"/>
</dbReference>
<keyword evidence="6" id="KW-0812">Transmembrane</keyword>
<dbReference type="PANTHER" id="PTHR43390:SF1">
    <property type="entry name" value="CHLOROPLAST PROCESSING PEPTIDASE"/>
    <property type="match status" value="1"/>
</dbReference>
<dbReference type="AlphaFoldDB" id="A0A2M6WBZ7"/>
<dbReference type="InterPro" id="IPR000223">
    <property type="entry name" value="Pept_S26A_signal_pept_1"/>
</dbReference>
<dbReference type="GO" id="GO:0006465">
    <property type="term" value="P:signal peptide processing"/>
    <property type="evidence" value="ECO:0007669"/>
    <property type="project" value="InterPro"/>
</dbReference>
<comment type="similarity">
    <text evidence="2 6">Belongs to the peptidase S26 family.</text>
</comment>
<comment type="caution">
    <text evidence="8">The sequence shown here is derived from an EMBL/GenBank/DDBJ whole genome shotgun (WGS) entry which is preliminary data.</text>
</comment>
<evidence type="ECO:0000256" key="3">
    <source>
        <dbReference type="ARBA" id="ARBA00013208"/>
    </source>
</evidence>